<keyword evidence="2" id="KW-0378">Hydrolase</keyword>
<evidence type="ECO:0000256" key="3">
    <source>
        <dbReference type="ARBA" id="ARBA00023295"/>
    </source>
</evidence>
<feature type="compositionally biased region" description="Basic residues" evidence="4">
    <location>
        <begin position="580"/>
        <end position="593"/>
    </location>
</feature>
<evidence type="ECO:0000259" key="5">
    <source>
        <dbReference type="SMART" id="SM00642"/>
    </source>
</evidence>
<dbReference type="InterPro" id="IPR017853">
    <property type="entry name" value="GH"/>
</dbReference>
<proteinExistence type="inferred from homology"/>
<dbReference type="Pfam" id="PF00128">
    <property type="entry name" value="Alpha-amylase"/>
    <property type="match status" value="1"/>
</dbReference>
<feature type="non-terminal residue" evidence="6">
    <location>
        <position position="713"/>
    </location>
</feature>
<comment type="caution">
    <text evidence="6">The sequence shown here is derived from an EMBL/GenBank/DDBJ whole genome shotgun (WGS) entry which is preliminary data.</text>
</comment>
<feature type="non-terminal residue" evidence="6">
    <location>
        <position position="1"/>
    </location>
</feature>
<feature type="region of interest" description="Disordered" evidence="4">
    <location>
        <begin position="580"/>
        <end position="601"/>
    </location>
</feature>
<organism evidence="6 7">
    <name type="scientific">Rotaria sordida</name>
    <dbReference type="NCBI Taxonomy" id="392033"/>
    <lineage>
        <taxon>Eukaryota</taxon>
        <taxon>Metazoa</taxon>
        <taxon>Spiralia</taxon>
        <taxon>Gnathifera</taxon>
        <taxon>Rotifera</taxon>
        <taxon>Eurotatoria</taxon>
        <taxon>Bdelloidea</taxon>
        <taxon>Philodinida</taxon>
        <taxon>Philodinidae</taxon>
        <taxon>Rotaria</taxon>
    </lineage>
</organism>
<gene>
    <name evidence="6" type="ORF">ZHD862_LOCUS36992</name>
</gene>
<evidence type="ECO:0000313" key="7">
    <source>
        <dbReference type="Proteomes" id="UP000663864"/>
    </source>
</evidence>
<dbReference type="Gene3D" id="3.20.20.80">
    <property type="entry name" value="Glycosidases"/>
    <property type="match status" value="2"/>
</dbReference>
<evidence type="ECO:0000256" key="1">
    <source>
        <dbReference type="ARBA" id="ARBA00008061"/>
    </source>
</evidence>
<dbReference type="PANTHER" id="PTHR10357">
    <property type="entry name" value="ALPHA-AMYLASE FAMILY MEMBER"/>
    <property type="match status" value="1"/>
</dbReference>
<dbReference type="InterPro" id="IPR006047">
    <property type="entry name" value="GH13_cat_dom"/>
</dbReference>
<dbReference type="CDD" id="cd11333">
    <property type="entry name" value="AmyAc_SI_OligoGlu_DGase"/>
    <property type="match status" value="1"/>
</dbReference>
<dbReference type="SMART" id="SM00642">
    <property type="entry name" value="Aamy"/>
    <property type="match status" value="1"/>
</dbReference>
<dbReference type="FunFam" id="3.90.400.10:FF:000002">
    <property type="entry name" value="Sucrose isomerase"/>
    <property type="match status" value="1"/>
</dbReference>
<dbReference type="EMBL" id="CAJNOT010006494">
    <property type="protein sequence ID" value="CAF1490716.1"/>
    <property type="molecule type" value="Genomic_DNA"/>
</dbReference>
<dbReference type="InterPro" id="IPR045857">
    <property type="entry name" value="O16G_dom_2"/>
</dbReference>
<dbReference type="SUPFAM" id="SSF51011">
    <property type="entry name" value="Glycosyl hydrolase domain"/>
    <property type="match status" value="2"/>
</dbReference>
<feature type="domain" description="Glycosyl hydrolase family 13 catalytic" evidence="5">
    <location>
        <begin position="2"/>
        <end position="344"/>
    </location>
</feature>
<dbReference type="FunFam" id="3.20.20.80:FF:000064">
    <property type="entry name" value="Oligo-1,6-glucosidase"/>
    <property type="match status" value="1"/>
</dbReference>
<dbReference type="Gene3D" id="3.90.400.10">
    <property type="entry name" value="Oligo-1,6-glucosidase, Domain 2"/>
    <property type="match status" value="1"/>
</dbReference>
<name>A0A815SC52_9BILA</name>
<sequence>MDVFGTMEDADELIKQVHARNMRIIFDLVLNHTSDEHPWFIESRTSRTNPKRDWYIWRDGQSGGLRPNNWESIFNGSAWEYDKETDQYYLHLFSRKMPDFNWECPALRQELYKVTRWWLDRGIDGFRINAVSHIKKKPGLPDLPNPKQLEYVSSFDYHMNVEGIEEFLTEFKCETYGTRDVVIVGDASGVDVDQAVTWVDEEKGIFNMIFQSEVPNLWDKTSRDFNVLALKRIMTRWQKSLEKTGWNALSLENHDKPRIVSTWGDDKEYLRECATSFATLYMLMMGTPFVYQGQEIGMTNVRFSSITEYPDVAARNFYNLESAKGVDHDKLMQIIYVTGRDNARTPMQWDDSLNAGFSTAQQTWIGVNPNYANINVAQQEKDEHSILNFYKRLIRLRKENDVFVYGIYDLILSNHKQIFGYTRTSDTKRAYVLTNLTDCVAKFTLNQGLSSSQLVLSNLHVPIAEHKTQQQKDENSVLSYYKRLIRLRKENDIFVYGIYDLILSNHKQIFGYTRTSDTKRAYVLTNLTDRVAQFTLYQGLSSSQLVLSNLLEPVAEHTDEKSFKFHPFEVRVYMLDYKKKEPHQHHHHHKKRHVTDQSENKQSTLLTETKEKDDTSQLLTKKQQAALQKLEQMSRDPVPQSEQTQKDILSSLADATTRALTETSNQLKKAKSASIAILIDQDRLIPPDSSEIDLENEPIHKKRERQRSLVLNL</sequence>
<comment type="similarity">
    <text evidence="1">Belongs to the glycosyl hydrolase 13 family.</text>
</comment>
<accession>A0A815SC52</accession>
<dbReference type="PANTHER" id="PTHR10357:SF178">
    <property type="entry name" value="OLIGO-1,6-GLUCOSIDASE 3-RELATED"/>
    <property type="match status" value="1"/>
</dbReference>
<dbReference type="Gene3D" id="2.60.40.1180">
    <property type="entry name" value="Golgi alpha-mannosidase II"/>
    <property type="match status" value="2"/>
</dbReference>
<evidence type="ECO:0000313" key="6">
    <source>
        <dbReference type="EMBL" id="CAF1490716.1"/>
    </source>
</evidence>
<dbReference type="GO" id="GO:0004556">
    <property type="term" value="F:alpha-amylase activity"/>
    <property type="evidence" value="ECO:0007669"/>
    <property type="project" value="TreeGrafter"/>
</dbReference>
<dbReference type="AlphaFoldDB" id="A0A815SC52"/>
<dbReference type="GO" id="GO:0009313">
    <property type="term" value="P:oligosaccharide catabolic process"/>
    <property type="evidence" value="ECO:0007669"/>
    <property type="project" value="TreeGrafter"/>
</dbReference>
<protein>
    <recommendedName>
        <fullName evidence="5">Glycosyl hydrolase family 13 catalytic domain-containing protein</fullName>
    </recommendedName>
</protein>
<keyword evidence="3" id="KW-0326">Glycosidase</keyword>
<evidence type="ECO:0000256" key="4">
    <source>
        <dbReference type="SAM" id="MobiDB-lite"/>
    </source>
</evidence>
<dbReference type="SUPFAM" id="SSF51445">
    <property type="entry name" value="(Trans)glycosidases"/>
    <property type="match status" value="1"/>
</dbReference>
<dbReference type="Proteomes" id="UP000663864">
    <property type="component" value="Unassembled WGS sequence"/>
</dbReference>
<reference evidence="6" key="1">
    <citation type="submission" date="2021-02" db="EMBL/GenBank/DDBJ databases">
        <authorList>
            <person name="Nowell W R."/>
        </authorList>
    </citation>
    <scope>NUCLEOTIDE SEQUENCE</scope>
</reference>
<evidence type="ECO:0000256" key="2">
    <source>
        <dbReference type="ARBA" id="ARBA00022801"/>
    </source>
</evidence>
<dbReference type="InterPro" id="IPR013780">
    <property type="entry name" value="Glyco_hydro_b"/>
</dbReference>